<protein>
    <recommendedName>
        <fullName evidence="4">Secreted protein</fullName>
    </recommendedName>
</protein>
<feature type="signal peptide" evidence="1">
    <location>
        <begin position="1"/>
        <end position="25"/>
    </location>
</feature>
<dbReference type="Proteomes" id="UP000250266">
    <property type="component" value="Unassembled WGS sequence"/>
</dbReference>
<evidence type="ECO:0000256" key="1">
    <source>
        <dbReference type="SAM" id="SignalP"/>
    </source>
</evidence>
<name>A0A8E2EBA7_9PEZI</name>
<evidence type="ECO:0000313" key="3">
    <source>
        <dbReference type="Proteomes" id="UP000250266"/>
    </source>
</evidence>
<organism evidence="2 3">
    <name type="scientific">Lepidopterella palustris CBS 459.81</name>
    <dbReference type="NCBI Taxonomy" id="1314670"/>
    <lineage>
        <taxon>Eukaryota</taxon>
        <taxon>Fungi</taxon>
        <taxon>Dikarya</taxon>
        <taxon>Ascomycota</taxon>
        <taxon>Pezizomycotina</taxon>
        <taxon>Dothideomycetes</taxon>
        <taxon>Pleosporomycetidae</taxon>
        <taxon>Mytilinidiales</taxon>
        <taxon>Argynnaceae</taxon>
        <taxon>Lepidopterella</taxon>
    </lineage>
</organism>
<evidence type="ECO:0000313" key="2">
    <source>
        <dbReference type="EMBL" id="OCK80881.1"/>
    </source>
</evidence>
<proteinExistence type="predicted"/>
<evidence type="ECO:0008006" key="4">
    <source>
        <dbReference type="Google" id="ProtNLM"/>
    </source>
</evidence>
<accession>A0A8E2EBA7</accession>
<reference evidence="2 3" key="1">
    <citation type="journal article" date="2016" name="Nat. Commun.">
        <title>Ectomycorrhizal ecology is imprinted in the genome of the dominant symbiotic fungus Cenococcum geophilum.</title>
        <authorList>
            <consortium name="DOE Joint Genome Institute"/>
            <person name="Peter M."/>
            <person name="Kohler A."/>
            <person name="Ohm R.A."/>
            <person name="Kuo A."/>
            <person name="Krutzmann J."/>
            <person name="Morin E."/>
            <person name="Arend M."/>
            <person name="Barry K.W."/>
            <person name="Binder M."/>
            <person name="Choi C."/>
            <person name="Clum A."/>
            <person name="Copeland A."/>
            <person name="Grisel N."/>
            <person name="Haridas S."/>
            <person name="Kipfer T."/>
            <person name="LaButti K."/>
            <person name="Lindquist E."/>
            <person name="Lipzen A."/>
            <person name="Maire R."/>
            <person name="Meier B."/>
            <person name="Mihaltcheva S."/>
            <person name="Molinier V."/>
            <person name="Murat C."/>
            <person name="Poggeler S."/>
            <person name="Quandt C.A."/>
            <person name="Sperisen C."/>
            <person name="Tritt A."/>
            <person name="Tisserant E."/>
            <person name="Crous P.W."/>
            <person name="Henrissat B."/>
            <person name="Nehls U."/>
            <person name="Egli S."/>
            <person name="Spatafora J.W."/>
            <person name="Grigoriev I.V."/>
            <person name="Martin F.M."/>
        </authorList>
    </citation>
    <scope>NUCLEOTIDE SEQUENCE [LARGE SCALE GENOMIC DNA]</scope>
    <source>
        <strain evidence="2 3">CBS 459.81</strain>
    </source>
</reference>
<dbReference type="AlphaFoldDB" id="A0A8E2EBA7"/>
<dbReference type="EMBL" id="KV744941">
    <property type="protein sequence ID" value="OCK80881.1"/>
    <property type="molecule type" value="Genomic_DNA"/>
</dbReference>
<gene>
    <name evidence="2" type="ORF">K432DRAFT_32564</name>
</gene>
<sequence length="76" mass="8145">MLSRKHLCLACGIVLVNLSGQTSDAAHLDNTLPRPCCSVSGLFRFGHFSPSSTTIAIQAILPPSFCRFPQQLATVT</sequence>
<keyword evidence="3" id="KW-1185">Reference proteome</keyword>
<feature type="chain" id="PRO_5034328899" description="Secreted protein" evidence="1">
    <location>
        <begin position="26"/>
        <end position="76"/>
    </location>
</feature>
<keyword evidence="1" id="KW-0732">Signal</keyword>